<evidence type="ECO:0000313" key="3">
    <source>
        <dbReference type="EMBL" id="PQV65231.1"/>
    </source>
</evidence>
<dbReference type="OrthoDB" id="290051at2"/>
<dbReference type="InterPro" id="IPR050879">
    <property type="entry name" value="Acyltransferase_3"/>
</dbReference>
<dbReference type="InParanoid" id="A0A2S8SWQ8"/>
<dbReference type="Proteomes" id="UP000237684">
    <property type="component" value="Unassembled WGS sequence"/>
</dbReference>
<dbReference type="PANTHER" id="PTHR23028:SF53">
    <property type="entry name" value="ACYL_TRANSF_3 DOMAIN-CONTAINING PROTEIN"/>
    <property type="match status" value="1"/>
</dbReference>
<keyword evidence="1" id="KW-0812">Transmembrane</keyword>
<keyword evidence="1" id="KW-1133">Transmembrane helix</keyword>
<feature type="transmembrane region" description="Helical" evidence="1">
    <location>
        <begin position="199"/>
        <end position="218"/>
    </location>
</feature>
<feature type="transmembrane region" description="Helical" evidence="1">
    <location>
        <begin position="113"/>
        <end position="131"/>
    </location>
</feature>
<dbReference type="EMBL" id="NIGF01000002">
    <property type="protein sequence ID" value="PQV65231.1"/>
    <property type="molecule type" value="Genomic_DNA"/>
</dbReference>
<accession>A0A2S8SWQ8</accession>
<reference evidence="3 4" key="1">
    <citation type="journal article" date="2018" name="Syst. Appl. Microbiol.">
        <title>Abditibacterium utsteinense sp. nov., the first cultivated member of candidate phylum FBP, isolated from ice-free Antarctic soil samples.</title>
        <authorList>
            <person name="Tahon G."/>
            <person name="Tytgat B."/>
            <person name="Lebbe L."/>
            <person name="Carlier A."/>
            <person name="Willems A."/>
        </authorList>
    </citation>
    <scope>NUCLEOTIDE SEQUENCE [LARGE SCALE GENOMIC DNA]</scope>
    <source>
        <strain evidence="3 4">LMG 29911</strain>
    </source>
</reference>
<gene>
    <name evidence="3" type="ORF">B1R32_102240</name>
</gene>
<feature type="domain" description="Acyltransferase 3" evidence="2">
    <location>
        <begin position="20"/>
        <end position="287"/>
    </location>
</feature>
<evidence type="ECO:0000259" key="2">
    <source>
        <dbReference type="Pfam" id="PF01757"/>
    </source>
</evidence>
<keyword evidence="3" id="KW-0808">Transferase</keyword>
<feature type="transmembrane region" description="Helical" evidence="1">
    <location>
        <begin position="143"/>
        <end position="163"/>
    </location>
</feature>
<dbReference type="Pfam" id="PF01757">
    <property type="entry name" value="Acyl_transf_3"/>
    <property type="match status" value="1"/>
</dbReference>
<evidence type="ECO:0000313" key="4">
    <source>
        <dbReference type="Proteomes" id="UP000237684"/>
    </source>
</evidence>
<keyword evidence="3" id="KW-0012">Acyltransferase</keyword>
<dbReference type="PANTHER" id="PTHR23028">
    <property type="entry name" value="ACETYLTRANSFERASE"/>
    <property type="match status" value="1"/>
</dbReference>
<dbReference type="RefSeq" id="WP_157947506.1">
    <property type="nucleotide sequence ID" value="NZ_NIGF01000002.1"/>
</dbReference>
<dbReference type="InterPro" id="IPR002656">
    <property type="entry name" value="Acyl_transf_3_dom"/>
</dbReference>
<organism evidence="3 4">
    <name type="scientific">Abditibacterium utsteinense</name>
    <dbReference type="NCBI Taxonomy" id="1960156"/>
    <lineage>
        <taxon>Bacteria</taxon>
        <taxon>Pseudomonadati</taxon>
        <taxon>Abditibacteriota</taxon>
        <taxon>Abditibacteriia</taxon>
        <taxon>Abditibacteriales</taxon>
        <taxon>Abditibacteriaceae</taxon>
        <taxon>Abditibacterium</taxon>
    </lineage>
</organism>
<keyword evidence="1" id="KW-0472">Membrane</keyword>
<name>A0A2S8SWQ8_9BACT</name>
<keyword evidence="4" id="KW-1185">Reference proteome</keyword>
<feature type="transmembrane region" description="Helical" evidence="1">
    <location>
        <begin position="175"/>
        <end position="193"/>
    </location>
</feature>
<protein>
    <submittedName>
        <fullName evidence="3">Acyltransferase family protein</fullName>
    </submittedName>
</protein>
<feature type="transmembrane region" description="Helical" evidence="1">
    <location>
        <begin position="29"/>
        <end position="47"/>
    </location>
</feature>
<feature type="transmembrane region" description="Helical" evidence="1">
    <location>
        <begin position="272"/>
        <end position="294"/>
    </location>
</feature>
<evidence type="ECO:0000256" key="1">
    <source>
        <dbReference type="SAM" id="Phobius"/>
    </source>
</evidence>
<feature type="transmembrane region" description="Helical" evidence="1">
    <location>
        <begin position="239"/>
        <end position="260"/>
    </location>
</feature>
<feature type="transmembrane region" description="Helical" evidence="1">
    <location>
        <begin position="82"/>
        <end position="101"/>
    </location>
</feature>
<sequence length="313" mass="35592">MPFDAESRHLETRNLRFLSARRFFRIAPLYYVGIALYASLSAFYAGVGTPDRYNGDYSATNIFANLFLIHGLYLPANNNIVPGGWSIGCGVLFYALFSYLFMRIRNEVDCRKFIAFALIFNALIQLFFASALEKPVTVGGYPFLSYFFINQLPVFGFGMLLYFSLQKERRQPLFYLGRCGFFFALTALFFHFASCFPLTYAWLPTLAALSFFYLGHFLSARTSSGFLCRVLAGIGRRSYSIYIFHFLFAWNLLGTTSYLLNFSALRFPAVAWTVLLAFNLALSYALAVASGPFIENVGIEWGRQLMRRLGLGR</sequence>
<dbReference type="GO" id="GO:0016020">
    <property type="term" value="C:membrane"/>
    <property type="evidence" value="ECO:0007669"/>
    <property type="project" value="TreeGrafter"/>
</dbReference>
<proteinExistence type="predicted"/>
<comment type="caution">
    <text evidence="3">The sequence shown here is derived from an EMBL/GenBank/DDBJ whole genome shotgun (WGS) entry which is preliminary data.</text>
</comment>
<dbReference type="GO" id="GO:0016747">
    <property type="term" value="F:acyltransferase activity, transferring groups other than amino-acyl groups"/>
    <property type="evidence" value="ECO:0007669"/>
    <property type="project" value="InterPro"/>
</dbReference>
<dbReference type="AlphaFoldDB" id="A0A2S8SWQ8"/>
<dbReference type="GO" id="GO:0000271">
    <property type="term" value="P:polysaccharide biosynthetic process"/>
    <property type="evidence" value="ECO:0007669"/>
    <property type="project" value="TreeGrafter"/>
</dbReference>